<accession>A0AAP0PJW2</accession>
<dbReference type="AlphaFoldDB" id="A0AAP0PJW2"/>
<dbReference type="Proteomes" id="UP001417504">
    <property type="component" value="Unassembled WGS sequence"/>
</dbReference>
<dbReference type="PANTHER" id="PTHR36073:SF1">
    <property type="entry name" value="OS01G0962100 PROTEIN"/>
    <property type="match status" value="1"/>
</dbReference>
<name>A0AAP0PJW2_9MAGN</name>
<evidence type="ECO:0000256" key="1">
    <source>
        <dbReference type="SAM" id="MobiDB-lite"/>
    </source>
</evidence>
<reference evidence="3 4" key="1">
    <citation type="submission" date="2024-01" db="EMBL/GenBank/DDBJ databases">
        <title>Genome assemblies of Stephania.</title>
        <authorList>
            <person name="Yang L."/>
        </authorList>
    </citation>
    <scope>NUCLEOTIDE SEQUENCE [LARGE SCALE GENOMIC DNA]</scope>
    <source>
        <strain evidence="3">QJT</strain>
        <tissue evidence="3">Leaf</tissue>
    </source>
</reference>
<keyword evidence="2" id="KW-0812">Transmembrane</keyword>
<dbReference type="PANTHER" id="PTHR36073">
    <property type="match status" value="1"/>
</dbReference>
<evidence type="ECO:0000313" key="3">
    <source>
        <dbReference type="EMBL" id="KAK9144085.1"/>
    </source>
</evidence>
<gene>
    <name evidence="3" type="ORF">Sjap_003988</name>
</gene>
<feature type="transmembrane region" description="Helical" evidence="2">
    <location>
        <begin position="366"/>
        <end position="386"/>
    </location>
</feature>
<keyword evidence="4" id="KW-1185">Reference proteome</keyword>
<evidence type="ECO:0000256" key="2">
    <source>
        <dbReference type="SAM" id="Phobius"/>
    </source>
</evidence>
<keyword evidence="2" id="KW-1133">Transmembrane helix</keyword>
<keyword evidence="2" id="KW-0472">Membrane</keyword>
<protein>
    <submittedName>
        <fullName evidence="3">Uncharacterized protein</fullName>
    </submittedName>
</protein>
<organism evidence="3 4">
    <name type="scientific">Stephania japonica</name>
    <dbReference type="NCBI Taxonomy" id="461633"/>
    <lineage>
        <taxon>Eukaryota</taxon>
        <taxon>Viridiplantae</taxon>
        <taxon>Streptophyta</taxon>
        <taxon>Embryophyta</taxon>
        <taxon>Tracheophyta</taxon>
        <taxon>Spermatophyta</taxon>
        <taxon>Magnoliopsida</taxon>
        <taxon>Ranunculales</taxon>
        <taxon>Menispermaceae</taxon>
        <taxon>Menispermoideae</taxon>
        <taxon>Cissampelideae</taxon>
        <taxon>Stephania</taxon>
    </lineage>
</organism>
<feature type="compositionally biased region" description="Basic and acidic residues" evidence="1">
    <location>
        <begin position="246"/>
        <end position="276"/>
    </location>
</feature>
<dbReference type="EMBL" id="JBBNAE010000002">
    <property type="protein sequence ID" value="KAK9144085.1"/>
    <property type="molecule type" value="Genomic_DNA"/>
</dbReference>
<proteinExistence type="predicted"/>
<sequence>MDVQISMVIRAENDNEKVHAHFSEGSFILYLGGLEIAELRMGSFDVPKNSSYDLPYAIRSDSIPLDSDAMNDVDISIKRDKISFLLKGAVRTRWRVGVLRSVKFWSQLSCELVFFPSNGTSRHSNCSSSVCFFARACLHFLNSLLYFLFDAWWNTMIWTVAFFSLPYRILTAIRREHMLEMHLHEMQIEIEYLAWDKKELQERLRAATKNCKIIESMLTELEDDHDQAIDKIELLEKELQDVKDENRRLYETQSKKDLYDPKARDHPNEQDAHGEMPHGSPRATEYDVPLVKSGHSGSGVKIQDLLMHGDRWKDGNKGTPQIHRLLSTGTKGNRPVYSVPGEIFPKTVSVDEILDQCKRVALSRSLFSAILSLIVGMIIWGLKILARL</sequence>
<comment type="caution">
    <text evidence="3">The sequence shown here is derived from an EMBL/GenBank/DDBJ whole genome shotgun (WGS) entry which is preliminary data.</text>
</comment>
<feature type="region of interest" description="Disordered" evidence="1">
    <location>
        <begin position="246"/>
        <end position="282"/>
    </location>
</feature>
<evidence type="ECO:0000313" key="4">
    <source>
        <dbReference type="Proteomes" id="UP001417504"/>
    </source>
</evidence>